<keyword evidence="2" id="KW-1185">Reference proteome</keyword>
<proteinExistence type="predicted"/>
<organism evidence="1 2">
    <name type="scientific">Candidatus Syntropharchaeum caldarium</name>
    <dbReference type="NCBI Taxonomy" id="1838285"/>
    <lineage>
        <taxon>Archaea</taxon>
        <taxon>Methanobacteriati</taxon>
        <taxon>Methanobacteriota</taxon>
        <taxon>Stenosarchaea group</taxon>
        <taxon>Methanomicrobia</taxon>
        <taxon>Methanosarcinales</taxon>
        <taxon>ANME-2 cluster</taxon>
        <taxon>Candidatus Syntropharchaeum</taxon>
    </lineage>
</organism>
<dbReference type="Proteomes" id="UP000186940">
    <property type="component" value="Unassembled WGS sequence"/>
</dbReference>
<sequence>MDDELDEIRQKKLDELTEKMGIQVMQKKERKVEEDDGGIYDLVLPGWIPPWVAEKIAPEVGVELVERKIQGVVTDPETGAPSDMMKMALCIRGSLNDIERFKMAAVEQLKQFMKSTSERKLTEPSSWWKHYHIDEWDDVRKNKNYDPDEEWKRFKKAGLDKFNIEEVFK</sequence>
<name>A0A1F2PB87_9EURY</name>
<dbReference type="AlphaFoldDB" id="A0A1F2PB87"/>
<reference evidence="1" key="1">
    <citation type="submission" date="2016-05" db="EMBL/GenBank/DDBJ databases">
        <title>Microbial consortia oxidize butane by reversing methanogenesis.</title>
        <authorList>
            <person name="Laso-Perez R."/>
            <person name="Richter M."/>
            <person name="Wegener G."/>
            <person name="Musat F."/>
        </authorList>
    </citation>
    <scope>NUCLEOTIDE SEQUENCE [LARGE SCALE GENOMIC DNA]</scope>
    <source>
        <strain evidence="1">BOX2</strain>
    </source>
</reference>
<gene>
    <name evidence="1" type="ORF">SCAL_000355</name>
</gene>
<dbReference type="STRING" id="1838285.SCAL_000355"/>
<evidence type="ECO:0000313" key="2">
    <source>
        <dbReference type="Proteomes" id="UP000186940"/>
    </source>
</evidence>
<dbReference type="EMBL" id="LYOS01000001">
    <property type="protein sequence ID" value="OFV68679.1"/>
    <property type="molecule type" value="Genomic_DNA"/>
</dbReference>
<protein>
    <submittedName>
        <fullName evidence="1">Uncharacterized protein</fullName>
    </submittedName>
</protein>
<evidence type="ECO:0000313" key="1">
    <source>
        <dbReference type="EMBL" id="OFV68679.1"/>
    </source>
</evidence>
<comment type="caution">
    <text evidence="1">The sequence shown here is derived from an EMBL/GenBank/DDBJ whole genome shotgun (WGS) entry which is preliminary data.</text>
</comment>
<accession>A0A1F2PB87</accession>